<feature type="non-terminal residue" evidence="1">
    <location>
        <position position="1"/>
    </location>
</feature>
<accession>A0A699ZZW7</accession>
<dbReference type="Proteomes" id="UP000485058">
    <property type="component" value="Unassembled WGS sequence"/>
</dbReference>
<reference evidence="1 2" key="1">
    <citation type="submission" date="2020-02" db="EMBL/GenBank/DDBJ databases">
        <title>Draft genome sequence of Haematococcus lacustris strain NIES-144.</title>
        <authorList>
            <person name="Morimoto D."/>
            <person name="Nakagawa S."/>
            <person name="Yoshida T."/>
            <person name="Sawayama S."/>
        </authorList>
    </citation>
    <scope>NUCLEOTIDE SEQUENCE [LARGE SCALE GENOMIC DNA]</scope>
    <source>
        <strain evidence="1 2">NIES-144</strain>
    </source>
</reference>
<keyword evidence="2" id="KW-1185">Reference proteome</keyword>
<comment type="caution">
    <text evidence="1">The sequence shown here is derived from an EMBL/GenBank/DDBJ whole genome shotgun (WGS) entry which is preliminary data.</text>
</comment>
<proteinExistence type="predicted"/>
<protein>
    <submittedName>
        <fullName evidence="1">Uncharacterized protein</fullName>
    </submittedName>
</protein>
<organism evidence="1 2">
    <name type="scientific">Haematococcus lacustris</name>
    <name type="common">Green alga</name>
    <name type="synonym">Haematococcus pluvialis</name>
    <dbReference type="NCBI Taxonomy" id="44745"/>
    <lineage>
        <taxon>Eukaryota</taxon>
        <taxon>Viridiplantae</taxon>
        <taxon>Chlorophyta</taxon>
        <taxon>core chlorophytes</taxon>
        <taxon>Chlorophyceae</taxon>
        <taxon>CS clade</taxon>
        <taxon>Chlamydomonadales</taxon>
        <taxon>Haematococcaceae</taxon>
        <taxon>Haematococcus</taxon>
    </lineage>
</organism>
<name>A0A699ZZW7_HAELA</name>
<feature type="non-terminal residue" evidence="1">
    <location>
        <position position="46"/>
    </location>
</feature>
<sequence length="46" mass="5301">MSFDRTDLPCIWVGKGLARASRVALLAEADYSPWLWEVPRSMQDYV</sequence>
<gene>
    <name evidence="1" type="ORF">HaLaN_23383</name>
</gene>
<dbReference type="EMBL" id="BLLF01002812">
    <property type="protein sequence ID" value="GFH25429.1"/>
    <property type="molecule type" value="Genomic_DNA"/>
</dbReference>
<evidence type="ECO:0000313" key="1">
    <source>
        <dbReference type="EMBL" id="GFH25429.1"/>
    </source>
</evidence>
<dbReference type="AlphaFoldDB" id="A0A699ZZW7"/>
<evidence type="ECO:0000313" key="2">
    <source>
        <dbReference type="Proteomes" id="UP000485058"/>
    </source>
</evidence>